<gene>
    <name evidence="11" type="ORF">ENV82_02145</name>
</gene>
<keyword evidence="5" id="KW-0949">S-adenosyl-L-methionine</keyword>
<reference evidence="11" key="1">
    <citation type="journal article" date="2020" name="mSystems">
        <title>Genome- and Community-Level Interaction Insights into Carbon Utilization and Element Cycling Functions of Hydrothermarchaeota in Hydrothermal Sediment.</title>
        <authorList>
            <person name="Zhou Z."/>
            <person name="Liu Y."/>
            <person name="Xu W."/>
            <person name="Pan J."/>
            <person name="Luo Z.H."/>
            <person name="Li M."/>
        </authorList>
    </citation>
    <scope>NUCLEOTIDE SEQUENCE [LARGE SCALE GENOMIC DNA]</scope>
    <source>
        <strain evidence="11">SpSt-794</strain>
    </source>
</reference>
<evidence type="ECO:0000256" key="4">
    <source>
        <dbReference type="ARBA" id="ARBA00022679"/>
    </source>
</evidence>
<dbReference type="GO" id="GO:0008170">
    <property type="term" value="F:N-methyltransferase activity"/>
    <property type="evidence" value="ECO:0007669"/>
    <property type="project" value="InterPro"/>
</dbReference>
<dbReference type="Pfam" id="PF02384">
    <property type="entry name" value="N6_Mtase"/>
    <property type="match status" value="1"/>
</dbReference>
<dbReference type="SUPFAM" id="SSF53335">
    <property type="entry name" value="S-adenosyl-L-methionine-dependent methyltransferases"/>
    <property type="match status" value="1"/>
</dbReference>
<evidence type="ECO:0000256" key="3">
    <source>
        <dbReference type="ARBA" id="ARBA00022603"/>
    </source>
</evidence>
<evidence type="ECO:0000256" key="7">
    <source>
        <dbReference type="ARBA" id="ARBA00047942"/>
    </source>
</evidence>
<dbReference type="PANTHER" id="PTHR33841">
    <property type="entry name" value="DNA METHYLTRANSFERASE YEEA-RELATED"/>
    <property type="match status" value="1"/>
</dbReference>
<dbReference type="InterPro" id="IPR003356">
    <property type="entry name" value="DNA_methylase_A-5"/>
</dbReference>
<keyword evidence="8" id="KW-0175">Coiled coil</keyword>
<keyword evidence="3" id="KW-0489">Methyltransferase</keyword>
<dbReference type="PRINTS" id="PR00507">
    <property type="entry name" value="N12N6MTFRASE"/>
</dbReference>
<dbReference type="InterPro" id="IPR011639">
    <property type="entry name" value="MethylTrfase_TaqI-like_dom"/>
</dbReference>
<evidence type="ECO:0000256" key="6">
    <source>
        <dbReference type="ARBA" id="ARBA00022747"/>
    </source>
</evidence>
<evidence type="ECO:0000313" key="11">
    <source>
        <dbReference type="EMBL" id="HGW60228.1"/>
    </source>
</evidence>
<evidence type="ECO:0000259" key="10">
    <source>
        <dbReference type="Pfam" id="PF07669"/>
    </source>
</evidence>
<evidence type="ECO:0000256" key="2">
    <source>
        <dbReference type="ARBA" id="ARBA00011900"/>
    </source>
</evidence>
<dbReference type="PROSITE" id="PS00092">
    <property type="entry name" value="N6_MTASE"/>
    <property type="match status" value="1"/>
</dbReference>
<organism evidence="11">
    <name type="scientific">Caldisericum exile</name>
    <dbReference type="NCBI Taxonomy" id="693075"/>
    <lineage>
        <taxon>Bacteria</taxon>
        <taxon>Pseudomonadati</taxon>
        <taxon>Caldisericota/Cryosericota group</taxon>
        <taxon>Caldisericota</taxon>
        <taxon>Caldisericia</taxon>
        <taxon>Caldisericales</taxon>
        <taxon>Caldisericaceae</taxon>
        <taxon>Caldisericum</taxon>
    </lineage>
</organism>
<keyword evidence="6" id="KW-0680">Restriction system</keyword>
<comment type="similarity">
    <text evidence="1">Belongs to the N(4)/N(6)-methyltransferase family.</text>
</comment>
<name>A0A7C4TVK2_9BACT</name>
<dbReference type="GO" id="GO:0003677">
    <property type="term" value="F:DNA binding"/>
    <property type="evidence" value="ECO:0007669"/>
    <property type="project" value="InterPro"/>
</dbReference>
<dbReference type="GO" id="GO:0032259">
    <property type="term" value="P:methylation"/>
    <property type="evidence" value="ECO:0007669"/>
    <property type="project" value="UniProtKB-KW"/>
</dbReference>
<evidence type="ECO:0000256" key="1">
    <source>
        <dbReference type="ARBA" id="ARBA00006594"/>
    </source>
</evidence>
<comment type="catalytic activity">
    <reaction evidence="7">
        <text>a 2'-deoxyadenosine in DNA + S-adenosyl-L-methionine = an N(6)-methyl-2'-deoxyadenosine in DNA + S-adenosyl-L-homocysteine + H(+)</text>
        <dbReference type="Rhea" id="RHEA:15197"/>
        <dbReference type="Rhea" id="RHEA-COMP:12418"/>
        <dbReference type="Rhea" id="RHEA-COMP:12419"/>
        <dbReference type="ChEBI" id="CHEBI:15378"/>
        <dbReference type="ChEBI" id="CHEBI:57856"/>
        <dbReference type="ChEBI" id="CHEBI:59789"/>
        <dbReference type="ChEBI" id="CHEBI:90615"/>
        <dbReference type="ChEBI" id="CHEBI:90616"/>
        <dbReference type="EC" id="2.1.1.72"/>
    </reaction>
</comment>
<feature type="domain" description="DNA methylase adenine-specific" evidence="9">
    <location>
        <begin position="346"/>
        <end position="432"/>
    </location>
</feature>
<feature type="domain" description="Type II methyltransferase M.TaqI-like" evidence="10">
    <location>
        <begin position="489"/>
        <end position="834"/>
    </location>
</feature>
<accession>A0A7C4TVK2</accession>
<dbReference type="Gene3D" id="3.40.50.150">
    <property type="entry name" value="Vaccinia Virus protein VP39"/>
    <property type="match status" value="2"/>
</dbReference>
<feature type="coiled-coil region" evidence="8">
    <location>
        <begin position="421"/>
        <end position="482"/>
    </location>
</feature>
<dbReference type="InterPro" id="IPR050953">
    <property type="entry name" value="N4_N6_ade-DNA_methylase"/>
</dbReference>
<dbReference type="InterPro" id="IPR002052">
    <property type="entry name" value="DNA_methylase_N6_adenine_CS"/>
</dbReference>
<dbReference type="EMBL" id="DTHV01000068">
    <property type="protein sequence ID" value="HGW60228.1"/>
    <property type="molecule type" value="Genomic_DNA"/>
</dbReference>
<dbReference type="GO" id="GO:0009307">
    <property type="term" value="P:DNA restriction-modification system"/>
    <property type="evidence" value="ECO:0007669"/>
    <property type="project" value="UniProtKB-KW"/>
</dbReference>
<proteinExistence type="inferred from homology"/>
<evidence type="ECO:0000259" key="9">
    <source>
        <dbReference type="Pfam" id="PF02384"/>
    </source>
</evidence>
<evidence type="ECO:0000256" key="5">
    <source>
        <dbReference type="ARBA" id="ARBA00022691"/>
    </source>
</evidence>
<dbReference type="EC" id="2.1.1.72" evidence="2"/>
<dbReference type="PANTHER" id="PTHR33841:SF1">
    <property type="entry name" value="DNA METHYLTRANSFERASE A"/>
    <property type="match status" value="1"/>
</dbReference>
<keyword evidence="4" id="KW-0808">Transferase</keyword>
<dbReference type="InterPro" id="IPR029063">
    <property type="entry name" value="SAM-dependent_MTases_sf"/>
</dbReference>
<comment type="caution">
    <text evidence="11">The sequence shown here is derived from an EMBL/GenBank/DDBJ whole genome shotgun (WGS) entry which is preliminary data.</text>
</comment>
<dbReference type="GO" id="GO:0009007">
    <property type="term" value="F:site-specific DNA-methyltransferase (adenine-specific) activity"/>
    <property type="evidence" value="ECO:0007669"/>
    <property type="project" value="UniProtKB-EC"/>
</dbReference>
<protein>
    <recommendedName>
        <fullName evidence="2">site-specific DNA-methyltransferase (adenine-specific)</fullName>
        <ecNumber evidence="2">2.1.1.72</ecNumber>
    </recommendedName>
</protein>
<evidence type="ECO:0000256" key="8">
    <source>
        <dbReference type="SAM" id="Coils"/>
    </source>
</evidence>
<sequence>MKEIGKIIQEYKTAEKNRTFPFSEWHRKDVFERLVRDFLITIGYNPDQINYDDRKGTIELEIRKDLKAIVYVSSIQEEQRFSADKPKAKNDTIPVGVEKPEYEIAVVTNFEKWFFYFDGKEIYAVSGERLEDEFDTVKSLISRDAIESGKFKEVARKLLYKEDNEPLRQELNVLRVKIANKVLQERTNIPYLKNPDGSYNTEILNEITTRWITRFLSLKLAEDSGIIFNFTLRDIRRSFELYGKIAKPVQNAEVKEETLRNAISALVNEFERRFNGGIFMYEEGVDYITVPDSAFFDLLDFTTGWVFPVEDARIIGFVYERFLGQEIVVEERKGKPEAVLKNIGEARGRRKEGGIYYTPKYIVDYIVENTLGEILKEKRKEIDKAVNNLEIDKFIEVLREVKSLHVLDPACGSGSFLIKVLAEFKNFYDEAKNKAEELKKKIDALKRERTKEQMLFTDDKEVNELLKKYNEIEKEIEELKFSGVFALRNNIYGVDIDPKAIDITAFTLMVQVYDELKDGARCPTMINENLKIGNSLVSAISPDKRNGFISRVELERFKDDISNLITLREMEKRIDLLEEDELKKLIEENFEDIVDVYISIKEKYPNAIPTPLQKLLDEWYKKAKKEPIEKTFDVLIHQTGLARIFLKELYFERIERIKEKIEFEINKPLIRYFNSEKKVLKDKELEEILSDDKRVKEELRFVKDRATEISKSQPPKVFNWELEFPEVFFNEDGTLKENPGFDCVVGNPPWGRIKELPDRTEKTLLSEYFRSGIYKLQRGNINLYKLFLERSYEELKNSGFFSMIWPATFLGESDSIPLRTEFFARNTVKSVLHFPVPTVYELFDRQLIMEATILTYQKHQADDYEFLLKTEITVDEARNLKELIPLKLKFSQFKTLNESYRVPIFKDMENEWKILGKLSKFPTFGNVNNGKPIGIIGVGHLDETIDRKFMSEKPTGDLLIRGVHVRRYFVDLSPEGEQPRWVKKTEFLKDKPSAKDIIVKNPKIIGREMVHRDEVRKLHFTIYTGNEILSNAVRYIIIEDNDLDVRFVAGLLNAQLLDWHFRLFSQTYHVKPYEIESLPIVRATPDQQAPIISLVDAIIQKKKEYHSISQNIEDYIDFSKANLINLDEFLKMATRDFEVLSSIKVKTDNFDALRVRIEEEFAIIEYGIKRKIEGYEEINEEGQEVEIKGKYITEWHEAAMGKIKEREAIEFLAKILEGEKRISKAKEKSIWQKIAAVKVPEFNDKVKEGFLRFKSAMQKAKELDEEILKIDRAIDRLVYALYGLTEDEIQVVEKSVWGDKYEEMYSKLPSKEDALMISEKYRKENE</sequence>
<dbReference type="Pfam" id="PF07669">
    <property type="entry name" value="Eco57I"/>
    <property type="match status" value="1"/>
</dbReference>